<dbReference type="InterPro" id="IPR023606">
    <property type="entry name" value="CoA-Trfase_III_dom_1_sf"/>
</dbReference>
<dbReference type="InterPro" id="IPR003673">
    <property type="entry name" value="CoA-Trfase_fam_III"/>
</dbReference>
<dbReference type="RefSeq" id="WP_188678776.1">
    <property type="nucleotide sequence ID" value="NZ_BMGP01000004.1"/>
</dbReference>
<evidence type="ECO:0000256" key="1">
    <source>
        <dbReference type="ARBA" id="ARBA00022679"/>
    </source>
</evidence>
<protein>
    <submittedName>
        <fullName evidence="2">Formyl-CoA transferase</fullName>
    </submittedName>
</protein>
<keyword evidence="1 2" id="KW-0808">Transferase</keyword>
<evidence type="ECO:0000313" key="3">
    <source>
        <dbReference type="Proteomes" id="UP000598775"/>
    </source>
</evidence>
<organism evidence="2 3">
    <name type="scientific">Subtercola lobariae</name>
    <dbReference type="NCBI Taxonomy" id="1588641"/>
    <lineage>
        <taxon>Bacteria</taxon>
        <taxon>Bacillati</taxon>
        <taxon>Actinomycetota</taxon>
        <taxon>Actinomycetes</taxon>
        <taxon>Micrococcales</taxon>
        <taxon>Microbacteriaceae</taxon>
        <taxon>Subtercola</taxon>
    </lineage>
</organism>
<dbReference type="AlphaFoldDB" id="A0A917B8S4"/>
<dbReference type="SUPFAM" id="SSF89796">
    <property type="entry name" value="CoA-transferase family III (CaiB/BaiF)"/>
    <property type="match status" value="1"/>
</dbReference>
<keyword evidence="3" id="KW-1185">Reference proteome</keyword>
<dbReference type="Proteomes" id="UP000598775">
    <property type="component" value="Unassembled WGS sequence"/>
</dbReference>
<sequence>MTKPLEGITVVDLSRALAGPYCTALLADLGATVIKVESLNGGDTARQWPPFEDEHSLYFEAVNRNKRSICLNLYSPEGREVIDKLVAGADVLIENFKLGTLAKLGLTDERLTELNPRLIVASVNGFGITGPLKNDAGLDQVIQGMSGLMSITGADSEHVYRVGIPIVDITSGMIAALGITAALVGRSNGHPVSTVSTSLLETALNLSVFQGQRALSLGETPVPQGNNHPTISPYGTFTTATEAINIAVGNQVQWKAFCGLLQIESVVDDPRFVTGAHRSANRDELTALVETALAAKPADEWVEMISAAGIPCGAIYNYTQAFASEQVAALGLVQHTTRRDGSALPLVRGPLTVDGQPSEIISRPPLLGEHTGDVLRELGYDDDAIAALEQTGHVKIDALTAEVQR</sequence>
<dbReference type="Gene3D" id="3.40.50.10540">
    <property type="entry name" value="Crotonobetainyl-coa:carnitine coa-transferase, domain 1"/>
    <property type="match status" value="1"/>
</dbReference>
<reference evidence="2 3" key="1">
    <citation type="journal article" date="2014" name="Int. J. Syst. Evol. Microbiol.">
        <title>Complete genome sequence of Corynebacterium casei LMG S-19264T (=DSM 44701T), isolated from a smear-ripened cheese.</title>
        <authorList>
            <consortium name="US DOE Joint Genome Institute (JGI-PGF)"/>
            <person name="Walter F."/>
            <person name="Albersmeier A."/>
            <person name="Kalinowski J."/>
            <person name="Ruckert C."/>
        </authorList>
    </citation>
    <scope>NUCLEOTIDE SEQUENCE [LARGE SCALE GENOMIC DNA]</scope>
    <source>
        <strain evidence="2 3">CGMCC 1.12976</strain>
    </source>
</reference>
<dbReference type="Pfam" id="PF02515">
    <property type="entry name" value="CoA_transf_3"/>
    <property type="match status" value="1"/>
</dbReference>
<dbReference type="InterPro" id="IPR044855">
    <property type="entry name" value="CoA-Trfase_III_dom3_sf"/>
</dbReference>
<proteinExistence type="predicted"/>
<dbReference type="InterPro" id="IPR050483">
    <property type="entry name" value="CoA-transferase_III_domain"/>
</dbReference>
<evidence type="ECO:0000313" key="2">
    <source>
        <dbReference type="EMBL" id="GGF30798.1"/>
    </source>
</evidence>
<dbReference type="GO" id="GO:0008410">
    <property type="term" value="F:CoA-transferase activity"/>
    <property type="evidence" value="ECO:0007669"/>
    <property type="project" value="TreeGrafter"/>
</dbReference>
<dbReference type="Gene3D" id="3.30.1540.10">
    <property type="entry name" value="formyl-coa transferase, domain 3"/>
    <property type="match status" value="1"/>
</dbReference>
<comment type="caution">
    <text evidence="2">The sequence shown here is derived from an EMBL/GenBank/DDBJ whole genome shotgun (WGS) entry which is preliminary data.</text>
</comment>
<dbReference type="PANTHER" id="PTHR48207">
    <property type="entry name" value="SUCCINATE--HYDROXYMETHYLGLUTARATE COA-TRANSFERASE"/>
    <property type="match status" value="1"/>
</dbReference>
<accession>A0A917B8S4</accession>
<gene>
    <name evidence="2" type="ORF">GCM10011399_25070</name>
</gene>
<dbReference type="PANTHER" id="PTHR48207:SF3">
    <property type="entry name" value="SUCCINATE--HYDROXYMETHYLGLUTARATE COA-TRANSFERASE"/>
    <property type="match status" value="1"/>
</dbReference>
<name>A0A917B8S4_9MICO</name>
<dbReference type="EMBL" id="BMGP01000004">
    <property type="protein sequence ID" value="GGF30798.1"/>
    <property type="molecule type" value="Genomic_DNA"/>
</dbReference>